<dbReference type="AlphaFoldDB" id="K3WI40"/>
<keyword evidence="3" id="KW-1185">Reference proteome</keyword>
<dbReference type="Proteomes" id="UP000019132">
    <property type="component" value="Unassembled WGS sequence"/>
</dbReference>
<reference evidence="2" key="3">
    <citation type="submission" date="2015-02" db="UniProtKB">
        <authorList>
            <consortium name="EnsemblProtists"/>
        </authorList>
    </citation>
    <scope>IDENTIFICATION</scope>
    <source>
        <strain evidence="2">DAOM BR144</strain>
    </source>
</reference>
<reference evidence="3" key="1">
    <citation type="journal article" date="2010" name="Genome Biol.">
        <title>Genome sequence of the necrotrophic plant pathogen Pythium ultimum reveals original pathogenicity mechanisms and effector repertoire.</title>
        <authorList>
            <person name="Levesque C.A."/>
            <person name="Brouwer H."/>
            <person name="Cano L."/>
            <person name="Hamilton J.P."/>
            <person name="Holt C."/>
            <person name="Huitema E."/>
            <person name="Raffaele S."/>
            <person name="Robideau G.P."/>
            <person name="Thines M."/>
            <person name="Win J."/>
            <person name="Zerillo M.M."/>
            <person name="Beakes G.W."/>
            <person name="Boore J.L."/>
            <person name="Busam D."/>
            <person name="Dumas B."/>
            <person name="Ferriera S."/>
            <person name="Fuerstenberg S.I."/>
            <person name="Gachon C.M."/>
            <person name="Gaulin E."/>
            <person name="Govers F."/>
            <person name="Grenville-Briggs L."/>
            <person name="Horner N."/>
            <person name="Hostetler J."/>
            <person name="Jiang R.H."/>
            <person name="Johnson J."/>
            <person name="Krajaejun T."/>
            <person name="Lin H."/>
            <person name="Meijer H.J."/>
            <person name="Moore B."/>
            <person name="Morris P."/>
            <person name="Phuntmart V."/>
            <person name="Puiu D."/>
            <person name="Shetty J."/>
            <person name="Stajich J.E."/>
            <person name="Tripathy S."/>
            <person name="Wawra S."/>
            <person name="van West P."/>
            <person name="Whitty B.R."/>
            <person name="Coutinho P.M."/>
            <person name="Henrissat B."/>
            <person name="Martin F."/>
            <person name="Thomas P.D."/>
            <person name="Tyler B.M."/>
            <person name="De Vries R.P."/>
            <person name="Kamoun S."/>
            <person name="Yandell M."/>
            <person name="Tisserat N."/>
            <person name="Buell C.R."/>
        </authorList>
    </citation>
    <scope>NUCLEOTIDE SEQUENCE</scope>
    <source>
        <strain evidence="3">DAOM:BR144</strain>
    </source>
</reference>
<reference evidence="3" key="2">
    <citation type="submission" date="2010-04" db="EMBL/GenBank/DDBJ databases">
        <authorList>
            <person name="Buell R."/>
            <person name="Hamilton J."/>
            <person name="Hostetler J."/>
        </authorList>
    </citation>
    <scope>NUCLEOTIDE SEQUENCE [LARGE SCALE GENOMIC DNA]</scope>
    <source>
        <strain evidence="3">DAOM:BR144</strain>
    </source>
</reference>
<dbReference type="EMBL" id="GL376631">
    <property type="status" value="NOT_ANNOTATED_CDS"/>
    <property type="molecule type" value="Genomic_DNA"/>
</dbReference>
<name>K3WI40_GLOUD</name>
<dbReference type="eggNOG" id="ENOG502SC70">
    <property type="taxonomic scope" value="Eukaryota"/>
</dbReference>
<organism evidence="2 3">
    <name type="scientific">Globisporangium ultimum (strain ATCC 200006 / CBS 805.95 / DAOM BR144)</name>
    <name type="common">Pythium ultimum</name>
    <dbReference type="NCBI Taxonomy" id="431595"/>
    <lineage>
        <taxon>Eukaryota</taxon>
        <taxon>Sar</taxon>
        <taxon>Stramenopiles</taxon>
        <taxon>Oomycota</taxon>
        <taxon>Peronosporomycetes</taxon>
        <taxon>Pythiales</taxon>
        <taxon>Pythiaceae</taxon>
        <taxon>Globisporangium</taxon>
    </lineage>
</organism>
<keyword evidence="1" id="KW-0732">Signal</keyword>
<dbReference type="EnsemblProtists" id="PYU1_T004632">
    <property type="protein sequence ID" value="PYU1_T004632"/>
    <property type="gene ID" value="PYU1_G004621"/>
</dbReference>
<evidence type="ECO:0000256" key="1">
    <source>
        <dbReference type="SAM" id="SignalP"/>
    </source>
</evidence>
<sequence length="186" mass="20294">MKTGTALLVAVLLLLDVASVTGASCLAKCQSEVMTHQVEDCHKWRERLPRPDLYSLCQDGFDLGLSAGCEGYCKKHVDESRVASLRLDACTFLRGTPPIDRMRACQSGFSAAVARAKFAAVYEEKPPNAAAELDSVDLNTEAQQEAAAAQANRKLNVKKIPEVRNILELAREEAQAAFQDQRASEL</sequence>
<proteinExistence type="predicted"/>
<dbReference type="InParanoid" id="K3WI40"/>
<evidence type="ECO:0008006" key="4">
    <source>
        <dbReference type="Google" id="ProtNLM"/>
    </source>
</evidence>
<feature type="chain" id="PRO_5003867774" description="Secreted protein" evidence="1">
    <location>
        <begin position="23"/>
        <end position="186"/>
    </location>
</feature>
<evidence type="ECO:0000313" key="3">
    <source>
        <dbReference type="Proteomes" id="UP000019132"/>
    </source>
</evidence>
<dbReference type="HOGENOM" id="CLU_1471042_0_0_1"/>
<accession>K3WI40</accession>
<evidence type="ECO:0000313" key="2">
    <source>
        <dbReference type="EnsemblProtists" id="PYU1_T004632"/>
    </source>
</evidence>
<protein>
    <recommendedName>
        <fullName evidence="4">Secreted protein</fullName>
    </recommendedName>
</protein>
<feature type="signal peptide" evidence="1">
    <location>
        <begin position="1"/>
        <end position="22"/>
    </location>
</feature>
<dbReference type="VEuPathDB" id="FungiDB:PYU1_G004621"/>
<dbReference type="OMA" id="AGCEGYC"/>